<accession>A0A2P6NXQ1</accession>
<protein>
    <submittedName>
        <fullName evidence="5">Uncharacterized protein</fullName>
    </submittedName>
</protein>
<dbReference type="STRING" id="1890364.A0A2P6NXQ1"/>
<feature type="domain" description="Apple" evidence="3">
    <location>
        <begin position="27"/>
        <end position="81"/>
    </location>
</feature>
<dbReference type="InterPro" id="IPR049046">
    <property type="entry name" value="Beta-AFase-like_GH127_middle"/>
</dbReference>
<evidence type="ECO:0000259" key="4">
    <source>
        <dbReference type="Pfam" id="PF20736"/>
    </source>
</evidence>
<dbReference type="InParanoid" id="A0A2P6NXQ1"/>
<keyword evidence="6" id="KW-1185">Reference proteome</keyword>
<feature type="signal peptide" evidence="1">
    <location>
        <begin position="1"/>
        <end position="20"/>
    </location>
</feature>
<dbReference type="EMBL" id="MDYQ01000008">
    <property type="protein sequence ID" value="PRP88719.1"/>
    <property type="molecule type" value="Genomic_DNA"/>
</dbReference>
<organism evidence="5 6">
    <name type="scientific">Planoprotostelium fungivorum</name>
    <dbReference type="NCBI Taxonomy" id="1890364"/>
    <lineage>
        <taxon>Eukaryota</taxon>
        <taxon>Amoebozoa</taxon>
        <taxon>Evosea</taxon>
        <taxon>Variosea</taxon>
        <taxon>Cavosteliida</taxon>
        <taxon>Cavosteliaceae</taxon>
        <taxon>Planoprotostelium</taxon>
    </lineage>
</organism>
<dbReference type="PANTHER" id="PTHR31151:SF0">
    <property type="entry name" value="PROLINE-TRNA LIGASE (DUF1680)"/>
    <property type="match status" value="1"/>
</dbReference>
<dbReference type="PANTHER" id="PTHR31151">
    <property type="entry name" value="PROLINE-TRNA LIGASE (DUF1680)"/>
    <property type="match status" value="1"/>
</dbReference>
<dbReference type="InterPro" id="IPR003609">
    <property type="entry name" value="Pan_app"/>
</dbReference>
<evidence type="ECO:0000259" key="2">
    <source>
        <dbReference type="Pfam" id="PF07944"/>
    </source>
</evidence>
<proteinExistence type="predicted"/>
<dbReference type="SUPFAM" id="SSF48208">
    <property type="entry name" value="Six-hairpin glycosidases"/>
    <property type="match status" value="1"/>
</dbReference>
<dbReference type="InterPro" id="IPR008928">
    <property type="entry name" value="6-hairpin_glycosidase_sf"/>
</dbReference>
<feature type="domain" description="Non-reducing end beta-L-arabinofuranosidase-like GH127 catalytic" evidence="2">
    <location>
        <begin position="378"/>
        <end position="489"/>
    </location>
</feature>
<evidence type="ECO:0000313" key="5">
    <source>
        <dbReference type="EMBL" id="PRP88719.1"/>
    </source>
</evidence>
<gene>
    <name evidence="5" type="ORF">PROFUN_02815</name>
</gene>
<keyword evidence="1" id="KW-0732">Signal</keyword>
<comment type="caution">
    <text evidence="5">The sequence shown here is derived from an EMBL/GenBank/DDBJ whole genome shotgun (WGS) entry which is preliminary data.</text>
</comment>
<feature type="chain" id="PRO_5015107089" evidence="1">
    <location>
        <begin position="21"/>
        <end position="732"/>
    </location>
</feature>
<evidence type="ECO:0000256" key="1">
    <source>
        <dbReference type="SAM" id="SignalP"/>
    </source>
</evidence>
<dbReference type="Gene3D" id="3.50.4.10">
    <property type="entry name" value="Hepatocyte Growth Factor"/>
    <property type="match status" value="1"/>
</dbReference>
<evidence type="ECO:0000313" key="6">
    <source>
        <dbReference type="Proteomes" id="UP000241769"/>
    </source>
</evidence>
<sequence>MKTHHRWTLPLLCLLLCVYADYELGIDRPYGDLPNQPIQLDKNAEPEDCQTLCEQNSDCKTWSFSSPKTSDCQDDALCWLKGELKPVSVNRCMYSGRVLKRLDFMPFPASSFRPTGWLMEQMKKQATGLAGHLADFWNDIANSTWIGGNSDTTFNGYGERVPYWINGLVPTAYLTGDQHTIDQVERYVKFILDHQTSDGFFGNDGDPWPRWKIVVDGETEISTRFPLLMALTQYSEFNPSHSQRVIDAIWKYFDAQRAQLFTKPLDSWAKYRYQDLLLSIFYIYDHHPRDRQEFLLNFAELVYQQRFDWEGFFGGNDFPKTSCTPEQIGLATHGVNVGQGLKSSALWYRYSQSPADISSTTQRYDVLDRYHGMASGIFSCSEHLAGLSPSQGAETCTVVETMFSYVHMYSQTRDVRYADRIEQLAYNALPASMTPDTWAHVYLQQANEISSEPVNPFVYLSDGADANVYGLAPWFGCCTANFVQGWPKFVTHALLQTEDDGVAVNVLTPLRFKSQLANGAVSIIITTNYPFEEIITFDITSEAGFPFYLRIPAWANNATLYSQGKSRNPPAGKLYKMKIPAGKVTLTLQLPMEFRTVERLNGAVAIYRGPFLYSLDIGENMEQKTHYYQNSYDYVTKATKPWAYALSLDPTHPENSLKFTYAGNIGENPFDHAGTPLRVAVRGKKIEWGIEKNAAADPPKSPVESSSAMEDLTLLPFGSSRLRMTELPVLKN</sequence>
<dbReference type="InterPro" id="IPR012878">
    <property type="entry name" value="Beta-AFase-like_GH127_cat"/>
</dbReference>
<dbReference type="Proteomes" id="UP000241769">
    <property type="component" value="Unassembled WGS sequence"/>
</dbReference>
<evidence type="ECO:0000259" key="3">
    <source>
        <dbReference type="Pfam" id="PF14295"/>
    </source>
</evidence>
<dbReference type="Pfam" id="PF14295">
    <property type="entry name" value="PAN_4"/>
    <property type="match status" value="1"/>
</dbReference>
<dbReference type="OrthoDB" id="5358475at2759"/>
<dbReference type="Pfam" id="PF20736">
    <property type="entry name" value="Glyco_hydro127M"/>
    <property type="match status" value="1"/>
</dbReference>
<reference evidence="5 6" key="1">
    <citation type="journal article" date="2018" name="Genome Biol. Evol.">
        <title>Multiple Roots of Fruiting Body Formation in Amoebozoa.</title>
        <authorList>
            <person name="Hillmann F."/>
            <person name="Forbes G."/>
            <person name="Novohradska S."/>
            <person name="Ferling I."/>
            <person name="Riege K."/>
            <person name="Groth M."/>
            <person name="Westermann M."/>
            <person name="Marz M."/>
            <person name="Spaller T."/>
            <person name="Winckler T."/>
            <person name="Schaap P."/>
            <person name="Glockner G."/>
        </authorList>
    </citation>
    <scope>NUCLEOTIDE SEQUENCE [LARGE SCALE GENOMIC DNA]</scope>
    <source>
        <strain evidence="5 6">Jena</strain>
    </source>
</reference>
<dbReference type="GO" id="GO:0005975">
    <property type="term" value="P:carbohydrate metabolic process"/>
    <property type="evidence" value="ECO:0007669"/>
    <property type="project" value="InterPro"/>
</dbReference>
<dbReference type="AlphaFoldDB" id="A0A2P6NXQ1"/>
<name>A0A2P6NXQ1_9EUKA</name>
<feature type="domain" description="Non-reducing end beta-L-arabinofuranosidase-like GH127 middle" evidence="4">
    <location>
        <begin position="502"/>
        <end position="569"/>
    </location>
</feature>
<dbReference type="Pfam" id="PF07944">
    <property type="entry name" value="Beta-AFase-like_GH127_cat"/>
    <property type="match status" value="1"/>
</dbReference>